<accession>A0A1R3RUC4</accession>
<protein>
    <submittedName>
        <fullName evidence="2">Uncharacterized protein</fullName>
    </submittedName>
</protein>
<evidence type="ECO:0000313" key="2">
    <source>
        <dbReference type="EMBL" id="OOF98099.1"/>
    </source>
</evidence>
<organism evidence="2 3">
    <name type="scientific">Aspergillus carbonarius (strain ITEM 5010)</name>
    <dbReference type="NCBI Taxonomy" id="602072"/>
    <lineage>
        <taxon>Eukaryota</taxon>
        <taxon>Fungi</taxon>
        <taxon>Dikarya</taxon>
        <taxon>Ascomycota</taxon>
        <taxon>Pezizomycotina</taxon>
        <taxon>Eurotiomycetes</taxon>
        <taxon>Eurotiomycetidae</taxon>
        <taxon>Eurotiales</taxon>
        <taxon>Aspergillaceae</taxon>
        <taxon>Aspergillus</taxon>
        <taxon>Aspergillus subgen. Circumdati</taxon>
    </lineage>
</organism>
<dbReference type="EMBL" id="KV907496">
    <property type="protein sequence ID" value="OOF98099.1"/>
    <property type="molecule type" value="Genomic_DNA"/>
</dbReference>
<evidence type="ECO:0000313" key="3">
    <source>
        <dbReference type="Proteomes" id="UP000188318"/>
    </source>
</evidence>
<dbReference type="Proteomes" id="UP000188318">
    <property type="component" value="Unassembled WGS sequence"/>
</dbReference>
<proteinExistence type="predicted"/>
<feature type="region of interest" description="Disordered" evidence="1">
    <location>
        <begin position="342"/>
        <end position="372"/>
    </location>
</feature>
<dbReference type="AlphaFoldDB" id="A0A1R3RUC4"/>
<keyword evidence="3" id="KW-1185">Reference proteome</keyword>
<sequence length="372" mass="41083">MMSKKVIFLMGAPTSRSLQWDEEELLDAPISPFHSLDTQAGNHWPFPDTQSVKWRLLQDLRATEFLPEIYEWEPGRDARFFTTRDLAISNGVSRMASESSALSQFYNHSFTVHETSEISTPGFHSGDSMQGSGGWADSFGTSFATTSEKDGLAPGLPIHGPLTDLRDIPNVAYLKSIVPQTMTVNLIVAIIAVHPPRRVVTRQWRQELDLVEVVVGDDTRSGFGVTFWLPPANHAITTGDGDDEGLGDALGKSLATLRPRDIVLMRMVGLSSFRERVYGQSLRKGITKVDLLYRQRVDVTDAGGLYSATRLRDIQQDPAAKRDEDLPLVKVSKVREWIRRFAPDTAGGDGGRGPLTRGRAGKGNPLPPDTQE</sequence>
<reference evidence="3" key="1">
    <citation type="journal article" date="2017" name="Genome Biol.">
        <title>Comparative genomics reveals high biological diversity and specific adaptations in the industrially and medically important fungal genus Aspergillus.</title>
        <authorList>
            <person name="de Vries R.P."/>
            <person name="Riley R."/>
            <person name="Wiebenga A."/>
            <person name="Aguilar-Osorio G."/>
            <person name="Amillis S."/>
            <person name="Uchima C.A."/>
            <person name="Anderluh G."/>
            <person name="Asadollahi M."/>
            <person name="Askin M."/>
            <person name="Barry K."/>
            <person name="Battaglia E."/>
            <person name="Bayram O."/>
            <person name="Benocci T."/>
            <person name="Braus-Stromeyer S.A."/>
            <person name="Caldana C."/>
            <person name="Canovas D."/>
            <person name="Cerqueira G.C."/>
            <person name="Chen F."/>
            <person name="Chen W."/>
            <person name="Choi C."/>
            <person name="Clum A."/>
            <person name="Dos Santos R.A."/>
            <person name="Damasio A.R."/>
            <person name="Diallinas G."/>
            <person name="Emri T."/>
            <person name="Fekete E."/>
            <person name="Flipphi M."/>
            <person name="Freyberg S."/>
            <person name="Gallo A."/>
            <person name="Gournas C."/>
            <person name="Habgood R."/>
            <person name="Hainaut M."/>
            <person name="Harispe M.L."/>
            <person name="Henrissat B."/>
            <person name="Hilden K.S."/>
            <person name="Hope R."/>
            <person name="Hossain A."/>
            <person name="Karabika E."/>
            <person name="Karaffa L."/>
            <person name="Karanyi Z."/>
            <person name="Krasevec N."/>
            <person name="Kuo A."/>
            <person name="Kusch H."/>
            <person name="LaButti K."/>
            <person name="Lagendijk E.L."/>
            <person name="Lapidus A."/>
            <person name="Levasseur A."/>
            <person name="Lindquist E."/>
            <person name="Lipzen A."/>
            <person name="Logrieco A.F."/>
            <person name="MacCabe A."/>
            <person name="Maekelae M.R."/>
            <person name="Malavazi I."/>
            <person name="Melin P."/>
            <person name="Meyer V."/>
            <person name="Mielnichuk N."/>
            <person name="Miskei M."/>
            <person name="Molnar A.P."/>
            <person name="Mule G."/>
            <person name="Ngan C.Y."/>
            <person name="Orejas M."/>
            <person name="Orosz E."/>
            <person name="Ouedraogo J.P."/>
            <person name="Overkamp K.M."/>
            <person name="Park H.-S."/>
            <person name="Perrone G."/>
            <person name="Piumi F."/>
            <person name="Punt P.J."/>
            <person name="Ram A.F."/>
            <person name="Ramon A."/>
            <person name="Rauscher S."/>
            <person name="Record E."/>
            <person name="Riano-Pachon D.M."/>
            <person name="Robert V."/>
            <person name="Roehrig J."/>
            <person name="Ruller R."/>
            <person name="Salamov A."/>
            <person name="Salih N.S."/>
            <person name="Samson R.A."/>
            <person name="Sandor E."/>
            <person name="Sanguinetti M."/>
            <person name="Schuetze T."/>
            <person name="Sepcic K."/>
            <person name="Shelest E."/>
            <person name="Sherlock G."/>
            <person name="Sophianopoulou V."/>
            <person name="Squina F.M."/>
            <person name="Sun H."/>
            <person name="Susca A."/>
            <person name="Todd R.B."/>
            <person name="Tsang A."/>
            <person name="Unkles S.E."/>
            <person name="van de Wiele N."/>
            <person name="van Rossen-Uffink D."/>
            <person name="Oliveira J.V."/>
            <person name="Vesth T.C."/>
            <person name="Visser J."/>
            <person name="Yu J.-H."/>
            <person name="Zhou M."/>
            <person name="Andersen M.R."/>
            <person name="Archer D.B."/>
            <person name="Baker S.E."/>
            <person name="Benoit I."/>
            <person name="Brakhage A.A."/>
            <person name="Braus G.H."/>
            <person name="Fischer R."/>
            <person name="Frisvad J.C."/>
            <person name="Goldman G.H."/>
            <person name="Houbraken J."/>
            <person name="Oakley B."/>
            <person name="Pocsi I."/>
            <person name="Scazzocchio C."/>
            <person name="Seiboth B."/>
            <person name="vanKuyk P.A."/>
            <person name="Wortman J."/>
            <person name="Dyer P.S."/>
            <person name="Grigoriev I.V."/>
        </authorList>
    </citation>
    <scope>NUCLEOTIDE SEQUENCE [LARGE SCALE GENOMIC DNA]</scope>
    <source>
        <strain evidence="3">ITEM 5010</strain>
    </source>
</reference>
<evidence type="ECO:0000256" key="1">
    <source>
        <dbReference type="SAM" id="MobiDB-lite"/>
    </source>
</evidence>
<gene>
    <name evidence="2" type="ORF">ASPCADRAFT_141989</name>
</gene>
<dbReference type="OMA" id="DIVLLRM"/>
<dbReference type="VEuPathDB" id="FungiDB:ASPCADRAFT_141989"/>
<name>A0A1R3RUC4_ASPC5</name>
<dbReference type="OrthoDB" id="5378679at2759"/>